<keyword evidence="2" id="KW-1185">Reference proteome</keyword>
<organism evidence="1 2">
    <name type="scientific">Hypoxylon rubiginosum</name>
    <dbReference type="NCBI Taxonomy" id="110542"/>
    <lineage>
        <taxon>Eukaryota</taxon>
        <taxon>Fungi</taxon>
        <taxon>Dikarya</taxon>
        <taxon>Ascomycota</taxon>
        <taxon>Pezizomycotina</taxon>
        <taxon>Sordariomycetes</taxon>
        <taxon>Xylariomycetidae</taxon>
        <taxon>Xylariales</taxon>
        <taxon>Hypoxylaceae</taxon>
        <taxon>Hypoxylon</taxon>
    </lineage>
</organism>
<protein>
    <submittedName>
        <fullName evidence="1">Uncharacterized protein</fullName>
    </submittedName>
</protein>
<proteinExistence type="predicted"/>
<reference evidence="1 2" key="1">
    <citation type="journal article" date="2022" name="New Phytol.">
        <title>Ecological generalism drives hyperdiversity of secondary metabolite gene clusters in xylarialean endophytes.</title>
        <authorList>
            <person name="Franco M.E.E."/>
            <person name="Wisecaver J.H."/>
            <person name="Arnold A.E."/>
            <person name="Ju Y.M."/>
            <person name="Slot J.C."/>
            <person name="Ahrendt S."/>
            <person name="Moore L.P."/>
            <person name="Eastman K.E."/>
            <person name="Scott K."/>
            <person name="Konkel Z."/>
            <person name="Mondo S.J."/>
            <person name="Kuo A."/>
            <person name="Hayes R.D."/>
            <person name="Haridas S."/>
            <person name="Andreopoulos B."/>
            <person name="Riley R."/>
            <person name="LaButti K."/>
            <person name="Pangilinan J."/>
            <person name="Lipzen A."/>
            <person name="Amirebrahimi M."/>
            <person name="Yan J."/>
            <person name="Adam C."/>
            <person name="Keymanesh K."/>
            <person name="Ng V."/>
            <person name="Louie K."/>
            <person name="Northen T."/>
            <person name="Drula E."/>
            <person name="Henrissat B."/>
            <person name="Hsieh H.M."/>
            <person name="Youens-Clark K."/>
            <person name="Lutzoni F."/>
            <person name="Miadlikowska J."/>
            <person name="Eastwood D.C."/>
            <person name="Hamelin R.C."/>
            <person name="Grigoriev I.V."/>
            <person name="U'Ren J.M."/>
        </authorList>
    </citation>
    <scope>NUCLEOTIDE SEQUENCE [LARGE SCALE GENOMIC DNA]</scope>
    <source>
        <strain evidence="1 2">CBS 119005</strain>
    </source>
</reference>
<dbReference type="EMBL" id="MU393461">
    <property type="protein sequence ID" value="KAI4866279.1"/>
    <property type="molecule type" value="Genomic_DNA"/>
</dbReference>
<evidence type="ECO:0000313" key="1">
    <source>
        <dbReference type="EMBL" id="KAI4866279.1"/>
    </source>
</evidence>
<dbReference type="Proteomes" id="UP001497700">
    <property type="component" value="Unassembled WGS sequence"/>
</dbReference>
<evidence type="ECO:0000313" key="2">
    <source>
        <dbReference type="Proteomes" id="UP001497700"/>
    </source>
</evidence>
<sequence>MDQTRASSRMATGGRLSGVTRHPGFALAAVVATGVLVTVQYKRSSLKRNERLQKNSPENPNLYVSVDRSGGGI</sequence>
<name>A0ACB9Z5C9_9PEZI</name>
<comment type="caution">
    <text evidence="1">The sequence shown here is derived from an EMBL/GenBank/DDBJ whole genome shotgun (WGS) entry which is preliminary data.</text>
</comment>
<accession>A0ACB9Z5C9</accession>
<gene>
    <name evidence="1" type="ORF">F4820DRAFT_264800</name>
</gene>